<dbReference type="GO" id="GO:0016787">
    <property type="term" value="F:hydrolase activity"/>
    <property type="evidence" value="ECO:0007669"/>
    <property type="project" value="UniProtKB-KW"/>
</dbReference>
<keyword evidence="1" id="KW-0808">Transferase</keyword>
<name>A0A9W6XII4_9STRA</name>
<feature type="compositionally biased region" description="Polar residues" evidence="7">
    <location>
        <begin position="364"/>
        <end position="377"/>
    </location>
</feature>
<dbReference type="Gene3D" id="3.10.10.10">
    <property type="entry name" value="HIV Type 1 Reverse Transcriptase, subunit A, domain 1"/>
    <property type="match status" value="1"/>
</dbReference>
<evidence type="ECO:0000256" key="4">
    <source>
        <dbReference type="ARBA" id="ARBA00022759"/>
    </source>
</evidence>
<dbReference type="GO" id="GO:0004519">
    <property type="term" value="F:endonuclease activity"/>
    <property type="evidence" value="ECO:0007669"/>
    <property type="project" value="UniProtKB-KW"/>
</dbReference>
<dbReference type="Pfam" id="PF17917">
    <property type="entry name" value="RT_RNaseH"/>
    <property type="match status" value="1"/>
</dbReference>
<evidence type="ECO:0000313" key="9">
    <source>
        <dbReference type="EMBL" id="GMF39990.1"/>
    </source>
</evidence>
<accession>A0A9W6XII4</accession>
<feature type="compositionally biased region" description="Basic and acidic residues" evidence="7">
    <location>
        <begin position="69"/>
        <end position="87"/>
    </location>
</feature>
<keyword evidence="4" id="KW-0255">Endonuclease</keyword>
<keyword evidence="3" id="KW-0540">Nuclease</keyword>
<feature type="domain" description="Reverse transcriptase RNase H-like" evidence="8">
    <location>
        <begin position="754"/>
        <end position="854"/>
    </location>
</feature>
<keyword evidence="2" id="KW-0548">Nucleotidyltransferase</keyword>
<organism evidence="9 10">
    <name type="scientific">Phytophthora fragariaefolia</name>
    <dbReference type="NCBI Taxonomy" id="1490495"/>
    <lineage>
        <taxon>Eukaryota</taxon>
        <taxon>Sar</taxon>
        <taxon>Stramenopiles</taxon>
        <taxon>Oomycota</taxon>
        <taxon>Peronosporomycetes</taxon>
        <taxon>Peronosporales</taxon>
        <taxon>Peronosporaceae</taxon>
        <taxon>Phytophthora</taxon>
    </lineage>
</organism>
<evidence type="ECO:0000256" key="5">
    <source>
        <dbReference type="ARBA" id="ARBA00022801"/>
    </source>
</evidence>
<dbReference type="InterPro" id="IPR043128">
    <property type="entry name" value="Rev_trsase/Diguanyl_cyclase"/>
</dbReference>
<dbReference type="PANTHER" id="PTHR37984:SF5">
    <property type="entry name" value="PROTEIN NYNRIN-LIKE"/>
    <property type="match status" value="1"/>
</dbReference>
<keyword evidence="10" id="KW-1185">Reference proteome</keyword>
<evidence type="ECO:0000256" key="6">
    <source>
        <dbReference type="ARBA" id="ARBA00022918"/>
    </source>
</evidence>
<dbReference type="Gene3D" id="3.30.70.270">
    <property type="match status" value="1"/>
</dbReference>
<protein>
    <submittedName>
        <fullName evidence="9">Unnamed protein product</fullName>
    </submittedName>
</protein>
<sequence>MWRMEEVPSSEDTRSSSPLDGDPERVWLKTTPELCVLAYVGPELRSKSQDNHQCMTVISENDEYLSDLPRPDQPRLEEGCPDNNCRDDPTEFRLGPGQRYGWWEEHNSDETKKVAVVQGKITLGPRVVYVMELWVANIGKGVDVLLGMNFMYSAGVRPCDREELVKLPDEERVLLAGRTADHMGRGLDLAVTPKTCLYLGPGELAVVRKDFGQSNPRREVVWAGRGDRWVIQIIYVAKSWPVAVKVVNISDKTVWIDSRTAVARIVEFGFFLTAGRFVRPGLRRYKEWQELIYENTNSREVRKREERLAQLWLESEPPCVRTSEYRWPKKLLVRSPSGSAQVNMVRLQPRPNVEKEKSPAKTDVQLSETEISGTPDSEGTESREAKLIEGTGGSHEDSGYSGEILEDRGPVVVLDEDSDSDDEAFYDAVRFNGDDGDDSPEVVRAESSTGSCSDWRLLLVRRLKKEYEWCMQMSAEELSLEPACDINKADVGEPGRTTPAEEEKLRTRLRYHHRIFLGYGTAAPASARGVLCDLDVRDAKPVAQRPRSIAPHQAIKGYESLKKRLETGRIEHSASPWASPIVIGLTKNRVDIRMCIDYRVVNGFIQLSNYPLPLIDDLSSGLSPEEVEVDQDVLEFLRLDPSKREDSGSQVSALTDTGRFSRGISRLRPLWVRFWDGIRVQDLPFPKTLKSVQSFWRSLNYYHKFIEDFPVVAAVLYELSDDQVRSERDLTRAKAAFEILKKKIVSTPLLRHPDRSMPFVIIPHANRWAACAVLGQEHDGKIQPVRFTGRVLNDAELRYYVAEKEVIAVLRVLEVLRTLLEGCRLEVHTGHSVFKWILQSKTADGRCVPCGVILSHRNITVRKVQRDEDGLAAIMGAGINPREHMDEVAELLIPAKGRVRKPPVLSVEMLDDSYQGMVLSFDGAAKTSTRRGSCGCILW</sequence>
<dbReference type="GO" id="GO:0003964">
    <property type="term" value="F:RNA-directed DNA polymerase activity"/>
    <property type="evidence" value="ECO:0007669"/>
    <property type="project" value="UniProtKB-KW"/>
</dbReference>
<dbReference type="AlphaFoldDB" id="A0A9W6XII4"/>
<dbReference type="InterPro" id="IPR043502">
    <property type="entry name" value="DNA/RNA_pol_sf"/>
</dbReference>
<proteinExistence type="predicted"/>
<comment type="caution">
    <text evidence="9">The sequence shown here is derived from an EMBL/GenBank/DDBJ whole genome shotgun (WGS) entry which is preliminary data.</text>
</comment>
<keyword evidence="5" id="KW-0378">Hydrolase</keyword>
<dbReference type="OrthoDB" id="425619at2759"/>
<feature type="compositionally biased region" description="Basic and acidic residues" evidence="7">
    <location>
        <begin position="1"/>
        <end position="14"/>
    </location>
</feature>
<gene>
    <name evidence="9" type="ORF">Pfra01_001210000</name>
</gene>
<feature type="region of interest" description="Disordered" evidence="7">
    <location>
        <begin position="67"/>
        <end position="87"/>
    </location>
</feature>
<keyword evidence="6" id="KW-0695">RNA-directed DNA polymerase</keyword>
<dbReference type="Proteomes" id="UP001165121">
    <property type="component" value="Unassembled WGS sequence"/>
</dbReference>
<evidence type="ECO:0000256" key="1">
    <source>
        <dbReference type="ARBA" id="ARBA00022679"/>
    </source>
</evidence>
<evidence type="ECO:0000313" key="10">
    <source>
        <dbReference type="Proteomes" id="UP001165121"/>
    </source>
</evidence>
<feature type="region of interest" description="Disordered" evidence="7">
    <location>
        <begin position="1"/>
        <end position="25"/>
    </location>
</feature>
<evidence type="ECO:0000256" key="3">
    <source>
        <dbReference type="ARBA" id="ARBA00022722"/>
    </source>
</evidence>
<dbReference type="SUPFAM" id="SSF56672">
    <property type="entry name" value="DNA/RNA polymerases"/>
    <property type="match status" value="2"/>
</dbReference>
<evidence type="ECO:0000256" key="2">
    <source>
        <dbReference type="ARBA" id="ARBA00022695"/>
    </source>
</evidence>
<dbReference type="InterPro" id="IPR050951">
    <property type="entry name" value="Retrovirus_Pol_polyprotein"/>
</dbReference>
<dbReference type="PANTHER" id="PTHR37984">
    <property type="entry name" value="PROTEIN CBG26694"/>
    <property type="match status" value="1"/>
</dbReference>
<dbReference type="InterPro" id="IPR041373">
    <property type="entry name" value="RT_RNaseH"/>
</dbReference>
<reference evidence="9" key="1">
    <citation type="submission" date="2023-04" db="EMBL/GenBank/DDBJ databases">
        <title>Phytophthora fragariaefolia NBRC 109709.</title>
        <authorList>
            <person name="Ichikawa N."/>
            <person name="Sato H."/>
            <person name="Tonouchi N."/>
        </authorList>
    </citation>
    <scope>NUCLEOTIDE SEQUENCE</scope>
    <source>
        <strain evidence="9">NBRC 109709</strain>
    </source>
</reference>
<feature type="region of interest" description="Disordered" evidence="7">
    <location>
        <begin position="346"/>
        <end position="407"/>
    </location>
</feature>
<evidence type="ECO:0000256" key="7">
    <source>
        <dbReference type="SAM" id="MobiDB-lite"/>
    </source>
</evidence>
<evidence type="ECO:0000259" key="8">
    <source>
        <dbReference type="Pfam" id="PF17917"/>
    </source>
</evidence>
<dbReference type="EMBL" id="BSXT01001210">
    <property type="protein sequence ID" value="GMF39990.1"/>
    <property type="molecule type" value="Genomic_DNA"/>
</dbReference>